<organism evidence="1 2">
    <name type="scientific">Ohtaekwangia kribbensis</name>
    <dbReference type="NCBI Taxonomy" id="688913"/>
    <lineage>
        <taxon>Bacteria</taxon>
        <taxon>Pseudomonadati</taxon>
        <taxon>Bacteroidota</taxon>
        <taxon>Cytophagia</taxon>
        <taxon>Cytophagales</taxon>
        <taxon>Fulvivirgaceae</taxon>
        <taxon>Ohtaekwangia</taxon>
    </lineage>
</organism>
<comment type="caution">
    <text evidence="1">The sequence shown here is derived from an EMBL/GenBank/DDBJ whole genome shotgun (WGS) entry which is preliminary data.</text>
</comment>
<proteinExistence type="predicted"/>
<evidence type="ECO:0000313" key="2">
    <source>
        <dbReference type="Proteomes" id="UP001597112"/>
    </source>
</evidence>
<dbReference type="InterPro" id="IPR019734">
    <property type="entry name" value="TPR_rpt"/>
</dbReference>
<sequence length="445" mass="50659">MDEARALLPNPKTPQQHYVLALADALELLITEDNEKFSEYEDAFEKRQELKTKLNSAPDLFLQAELQLQWTFIYLKFGHEFDAALNLRGAYQVTDEIRKRFPNFTAVQKPSGLLDVIIGSVPEKYDWVLGLLSMEGSIELGLKELDNIQNSDHALAFESSLLYALTRGFVLQQPHWALAEVKQDIAAYPSNKLALFLAASLAIKNSQSEEALYYLSELTKHPRGLPLYYADYLRGEVYLHKADYQNAIAAYRSFIGNYKGVNYIKDANYKIGLCYWLNGNAADAKAVFKQAKTLGKESSEADKYAARSMAENELPHIKLTKARYFTDGGYYTDARKMLASITPQELPTKRDQIEFTYRKARLAHKTNDLVAAHDLYQQSIKATGDEPWYFAPNACLQLGYISLDEKNIPLAREYFMRALSYKKHEYKNSIDSKAKSALAQLNDNK</sequence>
<keyword evidence="2" id="KW-1185">Reference proteome</keyword>
<accession>A0ABW3KB37</accession>
<evidence type="ECO:0000313" key="1">
    <source>
        <dbReference type="EMBL" id="MFD1003207.1"/>
    </source>
</evidence>
<name>A0ABW3KB37_9BACT</name>
<dbReference type="Gene3D" id="1.25.40.10">
    <property type="entry name" value="Tetratricopeptide repeat domain"/>
    <property type="match status" value="2"/>
</dbReference>
<protein>
    <submittedName>
        <fullName evidence="1">Tol-pal system YbgF family protein</fullName>
    </submittedName>
</protein>
<dbReference type="Pfam" id="PF13181">
    <property type="entry name" value="TPR_8"/>
    <property type="match status" value="1"/>
</dbReference>
<dbReference type="Pfam" id="PF13432">
    <property type="entry name" value="TPR_16"/>
    <property type="match status" value="1"/>
</dbReference>
<dbReference type="SUPFAM" id="SSF48452">
    <property type="entry name" value="TPR-like"/>
    <property type="match status" value="1"/>
</dbReference>
<dbReference type="RefSeq" id="WP_377585560.1">
    <property type="nucleotide sequence ID" value="NZ_JBHTKA010000015.1"/>
</dbReference>
<gene>
    <name evidence="1" type="ORF">ACFQ21_28030</name>
</gene>
<dbReference type="EMBL" id="JBHTKA010000015">
    <property type="protein sequence ID" value="MFD1003207.1"/>
    <property type="molecule type" value="Genomic_DNA"/>
</dbReference>
<dbReference type="InterPro" id="IPR011990">
    <property type="entry name" value="TPR-like_helical_dom_sf"/>
</dbReference>
<reference evidence="2" key="1">
    <citation type="journal article" date="2019" name="Int. J. Syst. Evol. Microbiol.">
        <title>The Global Catalogue of Microorganisms (GCM) 10K type strain sequencing project: providing services to taxonomists for standard genome sequencing and annotation.</title>
        <authorList>
            <consortium name="The Broad Institute Genomics Platform"/>
            <consortium name="The Broad Institute Genome Sequencing Center for Infectious Disease"/>
            <person name="Wu L."/>
            <person name="Ma J."/>
        </authorList>
    </citation>
    <scope>NUCLEOTIDE SEQUENCE [LARGE SCALE GENOMIC DNA]</scope>
    <source>
        <strain evidence="2">CCUG 58938</strain>
    </source>
</reference>
<dbReference type="Proteomes" id="UP001597112">
    <property type="component" value="Unassembled WGS sequence"/>
</dbReference>